<comment type="catalytic activity">
    <reaction evidence="10 11">
        <text>5-amino-1-(5-phospho-D-ribosyl)imidazole-4-carboxylate + L-aspartate + ATP = (2S)-2-[5-amino-1-(5-phospho-beta-D-ribosyl)imidazole-4-carboxamido]succinate + ADP + phosphate + 2 H(+)</text>
        <dbReference type="Rhea" id="RHEA:22628"/>
        <dbReference type="ChEBI" id="CHEBI:15378"/>
        <dbReference type="ChEBI" id="CHEBI:29991"/>
        <dbReference type="ChEBI" id="CHEBI:30616"/>
        <dbReference type="ChEBI" id="CHEBI:43474"/>
        <dbReference type="ChEBI" id="CHEBI:58443"/>
        <dbReference type="ChEBI" id="CHEBI:77657"/>
        <dbReference type="ChEBI" id="CHEBI:456216"/>
        <dbReference type="EC" id="6.3.2.6"/>
    </reaction>
</comment>
<dbReference type="InterPro" id="IPR033934">
    <property type="entry name" value="SAICAR_synt_PurC"/>
</dbReference>
<evidence type="ECO:0000313" key="14">
    <source>
        <dbReference type="Proteomes" id="UP000297348"/>
    </source>
</evidence>
<evidence type="ECO:0000256" key="11">
    <source>
        <dbReference type="HAMAP-Rule" id="MF_00137"/>
    </source>
</evidence>
<proteinExistence type="inferred from homology"/>
<comment type="similarity">
    <text evidence="2 11">Belongs to the SAICAR synthetase family.</text>
</comment>
<dbReference type="GO" id="GO:0009236">
    <property type="term" value="P:cobalamin biosynthetic process"/>
    <property type="evidence" value="ECO:0007669"/>
    <property type="project" value="InterPro"/>
</dbReference>
<evidence type="ECO:0000256" key="5">
    <source>
        <dbReference type="ARBA" id="ARBA00022598"/>
    </source>
</evidence>
<evidence type="ECO:0000256" key="6">
    <source>
        <dbReference type="ARBA" id="ARBA00022741"/>
    </source>
</evidence>
<dbReference type="Pfam" id="PF01259">
    <property type="entry name" value="SAICAR_synt"/>
    <property type="match status" value="1"/>
</dbReference>
<dbReference type="PANTHER" id="PTHR43599:SF3">
    <property type="entry name" value="SI:DKEY-6E2.2"/>
    <property type="match status" value="1"/>
</dbReference>
<keyword evidence="8 11" id="KW-0067">ATP-binding</keyword>
<evidence type="ECO:0000313" key="13">
    <source>
        <dbReference type="EMBL" id="TGD18090.1"/>
    </source>
</evidence>
<dbReference type="UniPathway" id="UPA00074">
    <property type="reaction ID" value="UER00131"/>
</dbReference>
<dbReference type="Gene3D" id="3.30.200.20">
    <property type="entry name" value="Phosphorylase Kinase, domain 1"/>
    <property type="match status" value="1"/>
</dbReference>
<dbReference type="AlphaFoldDB" id="A0A4Z0J6I0"/>
<dbReference type="FunFam" id="3.30.470.20:FF:000006">
    <property type="entry name" value="Phosphoribosylaminoimidazole-succinocarboxamide synthase"/>
    <property type="match status" value="1"/>
</dbReference>
<dbReference type="InterPro" id="IPR001636">
    <property type="entry name" value="SAICAR_synth"/>
</dbReference>
<dbReference type="GO" id="GO:0005524">
    <property type="term" value="F:ATP binding"/>
    <property type="evidence" value="ECO:0007669"/>
    <property type="project" value="UniProtKB-KW"/>
</dbReference>
<accession>A0A4Z0J6I0</accession>
<evidence type="ECO:0000256" key="8">
    <source>
        <dbReference type="ARBA" id="ARBA00022840"/>
    </source>
</evidence>
<evidence type="ECO:0000256" key="1">
    <source>
        <dbReference type="ARBA" id="ARBA00004672"/>
    </source>
</evidence>
<comment type="caution">
    <text evidence="13">The sequence shown here is derived from an EMBL/GenBank/DDBJ whole genome shotgun (WGS) entry which is preliminary data.</text>
</comment>
<dbReference type="GO" id="GO:0006189">
    <property type="term" value="P:'de novo' IMP biosynthetic process"/>
    <property type="evidence" value="ECO:0007669"/>
    <property type="project" value="UniProtKB-UniRule"/>
</dbReference>
<dbReference type="CDD" id="cd01415">
    <property type="entry name" value="SAICAR_synt_PurC"/>
    <property type="match status" value="1"/>
</dbReference>
<reference evidence="13 14" key="1">
    <citation type="submission" date="2018-10" db="EMBL/GenBank/DDBJ databases">
        <title>Lactobacillus sp. R7 and Lactobacillus sp. R19 isolated from fermented mustard green product of Taiwan.</title>
        <authorList>
            <person name="Lin S.-T."/>
        </authorList>
    </citation>
    <scope>NUCLEOTIDE SEQUENCE [LARGE SCALE GENOMIC DNA]</scope>
    <source>
        <strain evidence="13 14">BCRC 81129</strain>
    </source>
</reference>
<gene>
    <name evidence="11" type="primary">purC</name>
    <name evidence="13" type="ORF">EGT51_09850</name>
</gene>
<keyword evidence="6 11" id="KW-0547">Nucleotide-binding</keyword>
<evidence type="ECO:0000256" key="4">
    <source>
        <dbReference type="ARBA" id="ARBA00016460"/>
    </source>
</evidence>
<dbReference type="GO" id="GO:0004639">
    <property type="term" value="F:phosphoribosylaminoimidazolesuccinocarboxamide synthase activity"/>
    <property type="evidence" value="ECO:0007669"/>
    <property type="project" value="UniProtKB-UniRule"/>
</dbReference>
<evidence type="ECO:0000256" key="2">
    <source>
        <dbReference type="ARBA" id="ARBA00010190"/>
    </source>
</evidence>
<dbReference type="InterPro" id="IPR018236">
    <property type="entry name" value="SAICAR_synthetase_CS"/>
</dbReference>
<dbReference type="EC" id="6.3.2.6" evidence="3 11"/>
<dbReference type="EMBL" id="RKLX01000017">
    <property type="protein sequence ID" value="TGD18090.1"/>
    <property type="molecule type" value="Genomic_DNA"/>
</dbReference>
<keyword evidence="5 11" id="KW-0436">Ligase</keyword>
<name>A0A4Z0J6I0_9LACO</name>
<dbReference type="HAMAP" id="MF_00137">
    <property type="entry name" value="SAICAR_synth"/>
    <property type="match status" value="1"/>
</dbReference>
<dbReference type="Gene3D" id="3.30.470.20">
    <property type="entry name" value="ATP-grasp fold, B domain"/>
    <property type="match status" value="1"/>
</dbReference>
<dbReference type="InterPro" id="IPR028923">
    <property type="entry name" value="SAICAR_synt/ADE2_N"/>
</dbReference>
<sequence>MNVIEKGELCYTGKAKAMYATNDPDVLWVEYLDQATALNGKRKVAIAQKGLLNNRISSLLFQDLAAHGIPNHFISQTSDYVQLVRRVTMLPLEVVVRNAASGSFERKFGVAHLTRLTPPVLEFFYKSDQLDDPAINDSQIHALKLASPATLAEVRRQALQVNHRLSEIFAAMGIQLVDFKVEFGLTATGTVLLADEISPDSCRLVDQATHRSLDKDVFRQDLGELTPVYQEVLTRLATVEGSSTHVSG</sequence>
<dbReference type="SUPFAM" id="SSF56104">
    <property type="entry name" value="SAICAR synthase-like"/>
    <property type="match status" value="1"/>
</dbReference>
<dbReference type="PROSITE" id="PS01057">
    <property type="entry name" value="SAICAR_SYNTHETASE_1"/>
    <property type="match status" value="1"/>
</dbReference>
<dbReference type="PANTHER" id="PTHR43599">
    <property type="entry name" value="MULTIFUNCTIONAL PROTEIN ADE2"/>
    <property type="match status" value="1"/>
</dbReference>
<evidence type="ECO:0000256" key="7">
    <source>
        <dbReference type="ARBA" id="ARBA00022755"/>
    </source>
</evidence>
<organism evidence="13 14">
    <name type="scientific">Levilactobacillus suantsaiihabitans</name>
    <dbReference type="NCBI Taxonomy" id="2487722"/>
    <lineage>
        <taxon>Bacteria</taxon>
        <taxon>Bacillati</taxon>
        <taxon>Bacillota</taxon>
        <taxon>Bacilli</taxon>
        <taxon>Lactobacillales</taxon>
        <taxon>Lactobacillaceae</taxon>
        <taxon>Levilactobacillus</taxon>
    </lineage>
</organism>
<dbReference type="InterPro" id="IPR050089">
    <property type="entry name" value="SAICAR_synthetase"/>
</dbReference>
<comment type="pathway">
    <text evidence="1 11">Purine metabolism; IMP biosynthesis via de novo pathway; 5-amino-1-(5-phospho-D-ribosyl)imidazole-4-carboxamide from 5-amino-1-(5-phospho-D-ribosyl)imidazole-4-carboxylate: step 1/2.</text>
</comment>
<dbReference type="OrthoDB" id="9801549at2"/>
<evidence type="ECO:0000256" key="3">
    <source>
        <dbReference type="ARBA" id="ARBA00012217"/>
    </source>
</evidence>
<evidence type="ECO:0000259" key="12">
    <source>
        <dbReference type="Pfam" id="PF01259"/>
    </source>
</evidence>
<dbReference type="Proteomes" id="UP000297348">
    <property type="component" value="Unassembled WGS sequence"/>
</dbReference>
<protein>
    <recommendedName>
        <fullName evidence="4 11">Phosphoribosylaminoimidazole-succinocarboxamide synthase</fullName>
        <ecNumber evidence="3 11">6.3.2.6</ecNumber>
    </recommendedName>
    <alternativeName>
        <fullName evidence="9 11">SAICAR synthetase</fullName>
    </alternativeName>
</protein>
<feature type="domain" description="SAICAR synthetase/ADE2 N-terminal" evidence="12">
    <location>
        <begin position="10"/>
        <end position="235"/>
    </location>
</feature>
<keyword evidence="14" id="KW-1185">Reference proteome</keyword>
<evidence type="ECO:0000256" key="10">
    <source>
        <dbReference type="ARBA" id="ARBA00048475"/>
    </source>
</evidence>
<evidence type="ECO:0000256" key="9">
    <source>
        <dbReference type="ARBA" id="ARBA00030409"/>
    </source>
</evidence>
<keyword evidence="7 11" id="KW-0658">Purine biosynthesis</keyword>
<dbReference type="NCBIfam" id="TIGR00081">
    <property type="entry name" value="purC"/>
    <property type="match status" value="1"/>
</dbReference>